<accession>A0A916NHC7</accession>
<evidence type="ECO:0008006" key="4">
    <source>
        <dbReference type="Google" id="ProtNLM"/>
    </source>
</evidence>
<sequence length="245" mass="28236">MLRICNMKFLLFILPPIFFATIIQAQQGGIIFYTNPPSCEMSIDTMKVYPRKHYILDSGHYELKVSKEYYLTETFDIDIISDSSQVFRVSLEQDPMYIQYLDDLSNYKRKKFARIGLPILFSTGVSILYFIGNRKNYNALDELKFDVLGAKTAYETNVFSDEYDQLKADFDRLKGDYDKKVNYTNTFKIGGAVLIAGGVFFIVKGIIKSSKDERPSYNAELSRLSILPYYNFDLKNTGINIAVNF</sequence>
<evidence type="ECO:0000313" key="2">
    <source>
        <dbReference type="EMBL" id="CAG5082684.1"/>
    </source>
</evidence>
<protein>
    <recommendedName>
        <fullName evidence="4">PEGA domain-containing protein</fullName>
    </recommendedName>
</protein>
<reference evidence="2" key="1">
    <citation type="submission" date="2021-04" db="EMBL/GenBank/DDBJ databases">
        <authorList>
            <person name="Rodrigo-Torres L."/>
            <person name="Arahal R. D."/>
            <person name="Lucena T."/>
        </authorList>
    </citation>
    <scope>NUCLEOTIDE SEQUENCE</scope>
    <source>
        <strain evidence="2">AS29M-1</strain>
    </source>
</reference>
<dbReference type="KEGG" id="ptan:CRYO30217_01982"/>
<dbReference type="EMBL" id="OU015584">
    <property type="protein sequence ID" value="CAG5082684.1"/>
    <property type="molecule type" value="Genomic_DNA"/>
</dbReference>
<name>A0A916NHC7_9FLAO</name>
<organism evidence="2 3">
    <name type="scientific">Parvicella tangerina</name>
    <dbReference type="NCBI Taxonomy" id="2829795"/>
    <lineage>
        <taxon>Bacteria</taxon>
        <taxon>Pseudomonadati</taxon>
        <taxon>Bacteroidota</taxon>
        <taxon>Flavobacteriia</taxon>
        <taxon>Flavobacteriales</taxon>
        <taxon>Parvicellaceae</taxon>
        <taxon>Parvicella</taxon>
    </lineage>
</organism>
<evidence type="ECO:0000256" key="1">
    <source>
        <dbReference type="SAM" id="Phobius"/>
    </source>
</evidence>
<evidence type="ECO:0000313" key="3">
    <source>
        <dbReference type="Proteomes" id="UP000683507"/>
    </source>
</evidence>
<gene>
    <name evidence="2" type="ORF">CRYO30217_01982</name>
</gene>
<proteinExistence type="predicted"/>
<keyword evidence="1" id="KW-1133">Transmembrane helix</keyword>
<feature type="transmembrane region" description="Helical" evidence="1">
    <location>
        <begin position="189"/>
        <end position="207"/>
    </location>
</feature>
<keyword evidence="3" id="KW-1185">Reference proteome</keyword>
<dbReference type="AlphaFoldDB" id="A0A916NHC7"/>
<keyword evidence="1" id="KW-0472">Membrane</keyword>
<dbReference type="Proteomes" id="UP000683507">
    <property type="component" value="Chromosome"/>
</dbReference>
<keyword evidence="1" id="KW-0812">Transmembrane</keyword>